<dbReference type="AlphaFoldDB" id="A0A2P8Q5N3"/>
<comment type="caution">
    <text evidence="2">The sequence shown here is derived from an EMBL/GenBank/DDBJ whole genome shotgun (WGS) entry which is preliminary data.</text>
</comment>
<accession>A0A2P8Q5N3</accession>
<evidence type="ECO:0000313" key="3">
    <source>
        <dbReference type="Proteomes" id="UP000240429"/>
    </source>
</evidence>
<feature type="chain" id="PRO_5039529552" evidence="1">
    <location>
        <begin position="21"/>
        <end position="63"/>
    </location>
</feature>
<sequence length="63" mass="6367">MLRSVLVAAFSAVVAFGALSDASLAKGDDRADSHWPAAAIDYETAGVPDSHWPAPPVDDGSGG</sequence>
<keyword evidence="1" id="KW-0732">Signal</keyword>
<name>A0A2P8Q5N3_9ACTN</name>
<evidence type="ECO:0000256" key="1">
    <source>
        <dbReference type="SAM" id="SignalP"/>
    </source>
</evidence>
<proteinExistence type="predicted"/>
<keyword evidence="3" id="KW-1185">Reference proteome</keyword>
<organism evidence="2 3">
    <name type="scientific">Streptomyces dioscori</name>
    <dbReference type="NCBI Taxonomy" id="2109333"/>
    <lineage>
        <taxon>Bacteria</taxon>
        <taxon>Bacillati</taxon>
        <taxon>Actinomycetota</taxon>
        <taxon>Actinomycetes</taxon>
        <taxon>Kitasatosporales</taxon>
        <taxon>Streptomycetaceae</taxon>
        <taxon>Streptomyces</taxon>
        <taxon>Streptomyces aurantiacus group</taxon>
    </lineage>
</organism>
<evidence type="ECO:0000313" key="2">
    <source>
        <dbReference type="EMBL" id="PSM41548.1"/>
    </source>
</evidence>
<reference evidence="2 3" key="1">
    <citation type="submission" date="2018-03" db="EMBL/GenBank/DDBJ databases">
        <title>Streptomyces dioscori sp. nov., a novel endophytic actinobacterium isolated from bulbil of Dioscorea bulbifera L.</title>
        <authorList>
            <person name="Zhikuan W."/>
        </authorList>
    </citation>
    <scope>NUCLEOTIDE SEQUENCE [LARGE SCALE GENOMIC DNA]</scope>
    <source>
        <strain evidence="2 3">A217</strain>
    </source>
</reference>
<gene>
    <name evidence="2" type="ORF">C6Y14_19875</name>
</gene>
<dbReference type="EMBL" id="PYBJ01000013">
    <property type="protein sequence ID" value="PSM41548.1"/>
    <property type="molecule type" value="Genomic_DNA"/>
</dbReference>
<protein>
    <submittedName>
        <fullName evidence="2">Uncharacterized protein</fullName>
    </submittedName>
</protein>
<dbReference type="Proteomes" id="UP000240429">
    <property type="component" value="Unassembled WGS sequence"/>
</dbReference>
<feature type="signal peptide" evidence="1">
    <location>
        <begin position="1"/>
        <end position="20"/>
    </location>
</feature>